<dbReference type="InterPro" id="IPR051020">
    <property type="entry name" value="ALDH-related_metabolic_enz"/>
</dbReference>
<evidence type="ECO:0000313" key="7">
    <source>
        <dbReference type="EMBL" id="AUF83452.1"/>
    </source>
</evidence>
<sequence length="471" mass="50860">MYKFKAMINNKFIDTAAQLEIINPDGLEICGSVSALSKEQINHAFLAARQAQKKWEKISLDKRIEYLNGWKELLVANKNELATIIMSEVGKGYKDALVEVERTVEYMTETFAQATKLEPLKLDGSKYGAPNKQATFSRVAKGVGVAISPFNYPINLAISKIAPALVMGNTLVFKPATQGSLIGARLGELAVEAGIPEGIFNVVTGRGRDIGDVIVTNSEIDFISFTGSVGIGKHLLEIASSKDIVLELGGKDPAIVIDADNLEKYANEIVSGAFSYSGQRCTAIKRVLTTNEIADKLVPLLVSKINTLSVGKPIDNADITPLIDLKSADFVWDLINDAKAKGATALTGDSRIANLITPTLVDNVTTEMRLAWEEPFGPVLPILRLNSIEEMIKVANASNFGLQASIYGTNLEQALEIAYQIEAGTVNINGKSQRGPDQFPFLGIKDSGFGTQGIGETILSVTRYKGIVINH</sequence>
<dbReference type="SUPFAM" id="SSF53720">
    <property type="entry name" value="ALDH-like"/>
    <property type="match status" value="1"/>
</dbReference>
<dbReference type="PANTHER" id="PTHR42991:SF1">
    <property type="entry name" value="ALDEHYDE DEHYDROGENASE"/>
    <property type="match status" value="1"/>
</dbReference>
<feature type="domain" description="Aldehyde dehydrogenase" evidence="6">
    <location>
        <begin position="17"/>
        <end position="465"/>
    </location>
</feature>
<evidence type="ECO:0000256" key="2">
    <source>
        <dbReference type="ARBA" id="ARBA00022857"/>
    </source>
</evidence>
<evidence type="ECO:0000256" key="3">
    <source>
        <dbReference type="ARBA" id="ARBA00023002"/>
    </source>
</evidence>
<proteinExistence type="inferred from homology"/>
<dbReference type="InterPro" id="IPR015590">
    <property type="entry name" value="Aldehyde_DH_dom"/>
</dbReference>
<dbReference type="Proteomes" id="UP000233419">
    <property type="component" value="Chromosome"/>
</dbReference>
<evidence type="ECO:0000256" key="4">
    <source>
        <dbReference type="PROSITE-ProRule" id="PRU10007"/>
    </source>
</evidence>
<evidence type="ECO:0000256" key="1">
    <source>
        <dbReference type="ARBA" id="ARBA00009986"/>
    </source>
</evidence>
<feature type="active site" evidence="4">
    <location>
        <position position="247"/>
    </location>
</feature>
<dbReference type="GO" id="GO:0008911">
    <property type="term" value="F:lactaldehyde dehydrogenase (NAD+) activity"/>
    <property type="evidence" value="ECO:0007669"/>
    <property type="project" value="TreeGrafter"/>
</dbReference>
<dbReference type="EMBL" id="CP025257">
    <property type="protein sequence ID" value="AUF83452.1"/>
    <property type="molecule type" value="Genomic_DNA"/>
</dbReference>
<keyword evidence="3 5" id="KW-0560">Oxidoreductase</keyword>
<dbReference type="InterPro" id="IPR029510">
    <property type="entry name" value="Ald_DH_CS_GLU"/>
</dbReference>
<dbReference type="Gene3D" id="3.40.309.10">
    <property type="entry name" value="Aldehyde Dehydrogenase, Chain A, domain 2"/>
    <property type="match status" value="1"/>
</dbReference>
<name>A0A2K9BR22_9MOLU</name>
<keyword evidence="2" id="KW-0521">NADP</keyword>
<dbReference type="PANTHER" id="PTHR42991">
    <property type="entry name" value="ALDEHYDE DEHYDROGENASE"/>
    <property type="match status" value="1"/>
</dbReference>
<dbReference type="InterPro" id="IPR016161">
    <property type="entry name" value="Ald_DH/histidinol_DH"/>
</dbReference>
<dbReference type="CDD" id="cd07082">
    <property type="entry name" value="ALDH_F11_NP-GAPDH"/>
    <property type="match status" value="1"/>
</dbReference>
<evidence type="ECO:0000259" key="6">
    <source>
        <dbReference type="Pfam" id="PF00171"/>
    </source>
</evidence>
<dbReference type="AlphaFoldDB" id="A0A2K9BR22"/>
<comment type="similarity">
    <text evidence="1 5">Belongs to the aldehyde dehydrogenase family.</text>
</comment>
<organism evidence="7 8">
    <name type="scientific">Mesoplasma syrphidae</name>
    <dbReference type="NCBI Taxonomy" id="225999"/>
    <lineage>
        <taxon>Bacteria</taxon>
        <taxon>Bacillati</taxon>
        <taxon>Mycoplasmatota</taxon>
        <taxon>Mollicutes</taxon>
        <taxon>Entomoplasmatales</taxon>
        <taxon>Entomoplasmataceae</taxon>
        <taxon>Mesoplasma</taxon>
    </lineage>
</organism>
<dbReference type="KEGG" id="msyr:CXP39_01370"/>
<reference evidence="7 8" key="1">
    <citation type="submission" date="2017-12" db="EMBL/GenBank/DDBJ databases">
        <title>Mesoplasma syrphidae YJS, Complete Genome.</title>
        <authorList>
            <person name="Knight T.F."/>
            <person name="Citino T."/>
            <person name="Rubinstein R."/>
            <person name="Neuschaefer Z."/>
        </authorList>
    </citation>
    <scope>NUCLEOTIDE SEQUENCE [LARGE SCALE GENOMIC DNA]</scope>
    <source>
        <strain evidence="7 8">YJS</strain>
    </source>
</reference>
<dbReference type="RefSeq" id="WP_027048617.1">
    <property type="nucleotide sequence ID" value="NZ_CP025257.1"/>
</dbReference>
<dbReference type="PROSITE" id="PS00687">
    <property type="entry name" value="ALDEHYDE_DEHYDR_GLU"/>
    <property type="match status" value="1"/>
</dbReference>
<evidence type="ECO:0000313" key="8">
    <source>
        <dbReference type="Proteomes" id="UP000233419"/>
    </source>
</evidence>
<dbReference type="Gene3D" id="3.40.605.10">
    <property type="entry name" value="Aldehyde Dehydrogenase, Chain A, domain 1"/>
    <property type="match status" value="1"/>
</dbReference>
<dbReference type="OrthoDB" id="9762913at2"/>
<dbReference type="InterPro" id="IPR016162">
    <property type="entry name" value="Ald_DH_N"/>
</dbReference>
<keyword evidence="8" id="KW-1185">Reference proteome</keyword>
<evidence type="ECO:0000256" key="5">
    <source>
        <dbReference type="RuleBase" id="RU003345"/>
    </source>
</evidence>
<protein>
    <submittedName>
        <fullName evidence="7">NADP-dependent glyceraldehyde-3-phosphate dehydrogenase</fullName>
    </submittedName>
</protein>
<dbReference type="InterPro" id="IPR016160">
    <property type="entry name" value="Ald_DH_CS_CYS"/>
</dbReference>
<dbReference type="InterPro" id="IPR016163">
    <property type="entry name" value="Ald_DH_C"/>
</dbReference>
<dbReference type="FunFam" id="3.40.309.10:FF:000022">
    <property type="entry name" value="NADP-dependent glyceraldehyde-3-phosphate dehydrogenase"/>
    <property type="match status" value="1"/>
</dbReference>
<dbReference type="Pfam" id="PF00171">
    <property type="entry name" value="Aldedh"/>
    <property type="match status" value="1"/>
</dbReference>
<gene>
    <name evidence="7" type="ORF">CXP39_01370</name>
</gene>
<accession>A0A2K9BR22</accession>
<dbReference type="PROSITE" id="PS00070">
    <property type="entry name" value="ALDEHYDE_DEHYDR_CYS"/>
    <property type="match status" value="1"/>
</dbReference>